<proteinExistence type="predicted"/>
<name>A0ABX8FDV0_9BACI</name>
<dbReference type="RefSeq" id="WP_214477423.1">
    <property type="nucleotide sequence ID" value="NZ_CP071709.1"/>
</dbReference>
<sequence>MEQVELLYINFLEHPFLQGLELNFSQEIAFKLTDEKQLITEKLESKGMFNNAITNLNIIVGKNGVGKTTILNEIYELLHGSVQKDKIVAIRKEKIVYIYFNNNTVKISIEELDNVFGEYCFKLKREGFYLEPHNSLKSLLEPEIKNLIYISEFTDLSINSSTHKYENNHAFNYSPMVLLNSPDYFLNFINQTNNNLQKTISNFRLISKIHQIEFLTRNKFRFNFKVPEYIQFHFNGFLSRIEKRYNAKENKKRNELDQLLLNLLQRGNKNSLRYIFDIHLTLALFNLLDISRYIFDEEKARKMLYPNKDVNNSIIEEEWSNCLKEYKDGVKSILTEFSLGNLTVRELYKKYISLINKTKITTYYSSEDSEETDLIDKVKQLITSYQNIISLKNEHSYRASTRLNLPLLEAATFFRNYLVLRNYTDTFNQVSVCMPDDIIYLYGESNFYFSSGEEQLLRLFTYIDLSVDYIEKYSEEEENSFIILLDEPDNAFHPEMQKEFIKDLNSFLNQYNSTTFHVILTSHSPIITSDLTKNHVLFLKKDIEGHSIRSIDNNKKPYTFAQNIYNLYKESFYIEDGLIGSYAEGVLSGIYSQLKNKKTTDKLINNNQEINGRVDREGTNEKRDYEDYNKQDSDMYSVEEISFYIKEIGEPILKKKFEEMFNPNNKRDLLKEILEKHDLPSDVKKDLISLILKDEENLNDRD</sequence>
<feature type="domain" description="Endonuclease GajA/Old nuclease/RecF-like AAA" evidence="2">
    <location>
        <begin position="53"/>
        <end position="527"/>
    </location>
</feature>
<dbReference type="PANTHER" id="PTHR32182:SF23">
    <property type="entry name" value="ATP BINDING PROTEIN"/>
    <property type="match status" value="1"/>
</dbReference>
<keyword evidence="4" id="KW-1185">Reference proteome</keyword>
<dbReference type="Proteomes" id="UP000679247">
    <property type="component" value="Chromosome"/>
</dbReference>
<reference evidence="3 4" key="1">
    <citation type="submission" date="2021-03" db="EMBL/GenBank/DDBJ databases">
        <title>The first data on the complete genome of the tetrodotoxin-producing bacterium.</title>
        <authorList>
            <person name="Melnikova D.I."/>
            <person name="Nijland R."/>
            <person name="Magarlamov T.Y."/>
        </authorList>
    </citation>
    <scope>NUCLEOTIDE SEQUENCE [LARGE SCALE GENOMIC DNA]</scope>
    <source>
        <strain evidence="3 4">1839</strain>
    </source>
</reference>
<dbReference type="PANTHER" id="PTHR32182">
    <property type="entry name" value="DNA REPLICATION AND REPAIR PROTEIN RECF"/>
    <property type="match status" value="1"/>
</dbReference>
<evidence type="ECO:0000256" key="1">
    <source>
        <dbReference type="SAM" id="Coils"/>
    </source>
</evidence>
<dbReference type="EMBL" id="CP071709">
    <property type="protein sequence ID" value="QVY62072.1"/>
    <property type="molecule type" value="Genomic_DNA"/>
</dbReference>
<dbReference type="Gene3D" id="3.40.50.300">
    <property type="entry name" value="P-loop containing nucleotide triphosphate hydrolases"/>
    <property type="match status" value="2"/>
</dbReference>
<keyword evidence="1" id="KW-0175">Coiled coil</keyword>
<protein>
    <submittedName>
        <fullName evidence="3">AAA family ATPase</fullName>
    </submittedName>
</protein>
<accession>A0ABX8FDV0</accession>
<evidence type="ECO:0000259" key="2">
    <source>
        <dbReference type="Pfam" id="PF13175"/>
    </source>
</evidence>
<organism evidence="3 4">
    <name type="scientific">Cytobacillus gottheilii</name>
    <dbReference type="NCBI Taxonomy" id="859144"/>
    <lineage>
        <taxon>Bacteria</taxon>
        <taxon>Bacillati</taxon>
        <taxon>Bacillota</taxon>
        <taxon>Bacilli</taxon>
        <taxon>Bacillales</taxon>
        <taxon>Bacillaceae</taxon>
        <taxon>Cytobacillus</taxon>
    </lineage>
</organism>
<evidence type="ECO:0000313" key="3">
    <source>
        <dbReference type="EMBL" id="QVY62072.1"/>
    </source>
</evidence>
<feature type="coiled-coil region" evidence="1">
    <location>
        <begin position="238"/>
        <end position="266"/>
    </location>
</feature>
<gene>
    <name evidence="3" type="ORF">J1899_02865</name>
</gene>
<evidence type="ECO:0000313" key="4">
    <source>
        <dbReference type="Proteomes" id="UP000679247"/>
    </source>
</evidence>
<dbReference type="SUPFAM" id="SSF52540">
    <property type="entry name" value="P-loop containing nucleoside triphosphate hydrolases"/>
    <property type="match status" value="1"/>
</dbReference>
<dbReference type="InterPro" id="IPR027417">
    <property type="entry name" value="P-loop_NTPase"/>
</dbReference>
<dbReference type="InterPro" id="IPR041685">
    <property type="entry name" value="AAA_GajA/Old/RecF-like"/>
</dbReference>
<dbReference type="Pfam" id="PF13175">
    <property type="entry name" value="AAA_15"/>
    <property type="match status" value="1"/>
</dbReference>